<dbReference type="InterPro" id="IPR010359">
    <property type="entry name" value="IrrE_HExxH"/>
</dbReference>
<evidence type="ECO:0000313" key="3">
    <source>
        <dbReference type="Proteomes" id="UP001500711"/>
    </source>
</evidence>
<protein>
    <recommendedName>
        <fullName evidence="1">IrrE N-terminal-like domain-containing protein</fullName>
    </recommendedName>
</protein>
<reference evidence="3" key="1">
    <citation type="journal article" date="2019" name="Int. J. Syst. Evol. Microbiol.">
        <title>The Global Catalogue of Microorganisms (GCM) 10K type strain sequencing project: providing services to taxonomists for standard genome sequencing and annotation.</title>
        <authorList>
            <consortium name="The Broad Institute Genomics Platform"/>
            <consortium name="The Broad Institute Genome Sequencing Center for Infectious Disease"/>
            <person name="Wu L."/>
            <person name="Ma J."/>
        </authorList>
    </citation>
    <scope>NUCLEOTIDE SEQUENCE [LARGE SCALE GENOMIC DNA]</scope>
    <source>
        <strain evidence="3">JCM 17494</strain>
    </source>
</reference>
<proteinExistence type="predicted"/>
<accession>A0ABP7CDN6</accession>
<dbReference type="Gene3D" id="1.10.10.2910">
    <property type="match status" value="1"/>
</dbReference>
<gene>
    <name evidence="2" type="ORF">GCM10022267_88860</name>
</gene>
<sequence length="113" mass="12201">MGALGADKGLRDRSRFDAAHELGHLVLRGADGPIADKATESQANEFAAAFLMPAEDIAHELPARLDWPALLRLKAKWHVSLAALLVRAKTLGVMLLSPSPRSVDLDQLGVRSR</sequence>
<evidence type="ECO:0000259" key="1">
    <source>
        <dbReference type="Pfam" id="PF06114"/>
    </source>
</evidence>
<name>A0ABP7CDN6_9PSEU</name>
<dbReference type="PANTHER" id="PTHR43236:SF1">
    <property type="entry name" value="BLL7220 PROTEIN"/>
    <property type="match status" value="1"/>
</dbReference>
<evidence type="ECO:0000313" key="2">
    <source>
        <dbReference type="EMBL" id="GAA3688320.1"/>
    </source>
</evidence>
<dbReference type="PANTHER" id="PTHR43236">
    <property type="entry name" value="ANTITOXIN HIGA1"/>
    <property type="match status" value="1"/>
</dbReference>
<comment type="caution">
    <text evidence="2">The sequence shown here is derived from an EMBL/GenBank/DDBJ whole genome shotgun (WGS) entry which is preliminary data.</text>
</comment>
<feature type="domain" description="IrrE N-terminal-like" evidence="1">
    <location>
        <begin position="12"/>
        <end position="88"/>
    </location>
</feature>
<dbReference type="Proteomes" id="UP001500711">
    <property type="component" value="Unassembled WGS sequence"/>
</dbReference>
<organism evidence="2 3">
    <name type="scientific">Lentzea roselyniae</name>
    <dbReference type="NCBI Taxonomy" id="531940"/>
    <lineage>
        <taxon>Bacteria</taxon>
        <taxon>Bacillati</taxon>
        <taxon>Actinomycetota</taxon>
        <taxon>Actinomycetes</taxon>
        <taxon>Pseudonocardiales</taxon>
        <taxon>Pseudonocardiaceae</taxon>
        <taxon>Lentzea</taxon>
    </lineage>
</organism>
<dbReference type="InterPro" id="IPR052345">
    <property type="entry name" value="Rad_response_metalloprotease"/>
</dbReference>
<dbReference type="RefSeq" id="WP_346137179.1">
    <property type="nucleotide sequence ID" value="NZ_BAABBE010000068.1"/>
</dbReference>
<dbReference type="EMBL" id="BAABBE010000068">
    <property type="protein sequence ID" value="GAA3688320.1"/>
    <property type="molecule type" value="Genomic_DNA"/>
</dbReference>
<dbReference type="Pfam" id="PF06114">
    <property type="entry name" value="Peptidase_M78"/>
    <property type="match status" value="1"/>
</dbReference>
<keyword evidence="3" id="KW-1185">Reference proteome</keyword>